<proteinExistence type="predicted"/>
<feature type="region of interest" description="Disordered" evidence="1">
    <location>
        <begin position="1"/>
        <end position="22"/>
    </location>
</feature>
<accession>A0AA42B4H9</accession>
<dbReference type="AlphaFoldDB" id="A0AA42B4H9"/>
<sequence length="103" mass="11655">MDIDCIPNNEDQSSHRDTSPNIPIVDDFIEQAEEFEFAEEMEVADEKEVVNAPAQPHRVGDTTTVPEIFEIMLGFVHFLCRLQVCATTAKQSYSFMKAVTFVV</sequence>
<organism evidence="2 3">
    <name type="scientific">Papaver nudicaule</name>
    <name type="common">Iceland poppy</name>
    <dbReference type="NCBI Taxonomy" id="74823"/>
    <lineage>
        <taxon>Eukaryota</taxon>
        <taxon>Viridiplantae</taxon>
        <taxon>Streptophyta</taxon>
        <taxon>Embryophyta</taxon>
        <taxon>Tracheophyta</taxon>
        <taxon>Spermatophyta</taxon>
        <taxon>Magnoliopsida</taxon>
        <taxon>Ranunculales</taxon>
        <taxon>Papaveraceae</taxon>
        <taxon>Papaveroideae</taxon>
        <taxon>Papaver</taxon>
    </lineage>
</organism>
<gene>
    <name evidence="2" type="ORF">MKW94_012614</name>
</gene>
<dbReference type="EMBL" id="JAJJMA010331358">
    <property type="protein sequence ID" value="MCL7050759.1"/>
    <property type="molecule type" value="Genomic_DNA"/>
</dbReference>
<evidence type="ECO:0000256" key="1">
    <source>
        <dbReference type="SAM" id="MobiDB-lite"/>
    </source>
</evidence>
<evidence type="ECO:0000313" key="2">
    <source>
        <dbReference type="EMBL" id="MCL7050759.1"/>
    </source>
</evidence>
<name>A0AA42B4H9_PAPNU</name>
<keyword evidence="3" id="KW-1185">Reference proteome</keyword>
<reference evidence="2" key="1">
    <citation type="submission" date="2022-03" db="EMBL/GenBank/DDBJ databases">
        <title>A functionally conserved STORR gene fusion in Papaver species that diverged 16.8 million years ago.</title>
        <authorList>
            <person name="Catania T."/>
        </authorList>
    </citation>
    <scope>NUCLEOTIDE SEQUENCE</scope>
    <source>
        <strain evidence="2">S-191538</strain>
    </source>
</reference>
<evidence type="ECO:0000313" key="3">
    <source>
        <dbReference type="Proteomes" id="UP001177140"/>
    </source>
</evidence>
<protein>
    <submittedName>
        <fullName evidence="2">Uncharacterized protein</fullName>
    </submittedName>
</protein>
<comment type="caution">
    <text evidence="2">The sequence shown here is derived from an EMBL/GenBank/DDBJ whole genome shotgun (WGS) entry which is preliminary data.</text>
</comment>
<dbReference type="Proteomes" id="UP001177140">
    <property type="component" value="Unassembled WGS sequence"/>
</dbReference>